<keyword evidence="2" id="KW-0238">DNA-binding</keyword>
<dbReference type="SUPFAM" id="SSF48008">
    <property type="entry name" value="GntR ligand-binding domain-like"/>
    <property type="match status" value="1"/>
</dbReference>
<dbReference type="SUPFAM" id="SSF46785">
    <property type="entry name" value="Winged helix' DNA-binding domain"/>
    <property type="match status" value="1"/>
</dbReference>
<dbReference type="PANTHER" id="PTHR43537:SF45">
    <property type="entry name" value="GNTR FAMILY REGULATORY PROTEIN"/>
    <property type="match status" value="1"/>
</dbReference>
<dbReference type="InterPro" id="IPR011711">
    <property type="entry name" value="GntR_C"/>
</dbReference>
<dbReference type="EMBL" id="VINQ01000022">
    <property type="protein sequence ID" value="KAA0909928.1"/>
    <property type="molecule type" value="Genomic_DNA"/>
</dbReference>
<dbReference type="SMART" id="SM00895">
    <property type="entry name" value="FCD"/>
    <property type="match status" value="1"/>
</dbReference>
<dbReference type="CDD" id="cd07377">
    <property type="entry name" value="WHTH_GntR"/>
    <property type="match status" value="1"/>
</dbReference>
<accession>A0A5A9YYI4</accession>
<dbReference type="AlphaFoldDB" id="A0A5A9YYI4"/>
<protein>
    <submittedName>
        <fullName evidence="5">GntR family transcriptional regulator</fullName>
    </submittedName>
</protein>
<evidence type="ECO:0000313" key="6">
    <source>
        <dbReference type="Proteomes" id="UP000325291"/>
    </source>
</evidence>
<dbReference type="GO" id="GO:0003677">
    <property type="term" value="F:DNA binding"/>
    <property type="evidence" value="ECO:0007669"/>
    <property type="project" value="UniProtKB-KW"/>
</dbReference>
<name>A0A5A9YYI4_9RHOB</name>
<dbReference type="Pfam" id="PF00392">
    <property type="entry name" value="GntR"/>
    <property type="match status" value="1"/>
</dbReference>
<dbReference type="PROSITE" id="PS50949">
    <property type="entry name" value="HTH_GNTR"/>
    <property type="match status" value="1"/>
</dbReference>
<organism evidence="5 6">
    <name type="scientific">Aquicoccus porphyridii</name>
    <dbReference type="NCBI Taxonomy" id="1852029"/>
    <lineage>
        <taxon>Bacteria</taxon>
        <taxon>Pseudomonadati</taxon>
        <taxon>Pseudomonadota</taxon>
        <taxon>Alphaproteobacteria</taxon>
        <taxon>Rhodobacterales</taxon>
        <taxon>Paracoccaceae</taxon>
        <taxon>Aquicoccus</taxon>
    </lineage>
</organism>
<reference evidence="5 6" key="1">
    <citation type="submission" date="2019-07" db="EMBL/GenBank/DDBJ databases">
        <title>Aquicoccus porphyridii gen. nov., sp. nov., isolated from a small marine red alga, Porphyridium marinum.</title>
        <authorList>
            <person name="Liu L."/>
        </authorList>
    </citation>
    <scope>NUCLEOTIDE SEQUENCE [LARGE SCALE GENOMIC DNA]</scope>
    <source>
        <strain evidence="5 6">L1 8-17</strain>
    </source>
</reference>
<dbReference type="Pfam" id="PF07729">
    <property type="entry name" value="FCD"/>
    <property type="match status" value="1"/>
</dbReference>
<dbReference type="InterPro" id="IPR036388">
    <property type="entry name" value="WH-like_DNA-bd_sf"/>
</dbReference>
<proteinExistence type="predicted"/>
<dbReference type="InterPro" id="IPR000524">
    <property type="entry name" value="Tscrpt_reg_HTH_GntR"/>
</dbReference>
<dbReference type="Proteomes" id="UP000325291">
    <property type="component" value="Unassembled WGS sequence"/>
</dbReference>
<keyword evidence="1" id="KW-0805">Transcription regulation</keyword>
<sequence length="239" mass="25999">MTSKPPPLFPRLARDALSQRIAQALTEAIVSGRLKPGDRVSESAIAREMGTSRAPVREAGRLLESAGLLVSKANRGFFVRTITADDLDSIYELRLCIEREAAARLVRVGGVAGVVPDLHLQLDEMTGRSADGQVIHQIAADLQFHRLIVKNSGNSRFLAVFDTLASEIQASTALIDRVFDDPHKIARNHLLIIDALETGDEGEARAAMDYHIGVAREAVVNHFRVLEAGHPAPPPRKVP</sequence>
<dbReference type="InterPro" id="IPR036390">
    <property type="entry name" value="WH_DNA-bd_sf"/>
</dbReference>
<keyword evidence="3" id="KW-0804">Transcription</keyword>
<dbReference type="PANTHER" id="PTHR43537">
    <property type="entry name" value="TRANSCRIPTIONAL REGULATOR, GNTR FAMILY"/>
    <property type="match status" value="1"/>
</dbReference>
<dbReference type="InterPro" id="IPR008920">
    <property type="entry name" value="TF_FadR/GntR_C"/>
</dbReference>
<comment type="caution">
    <text evidence="5">The sequence shown here is derived from an EMBL/GenBank/DDBJ whole genome shotgun (WGS) entry which is preliminary data.</text>
</comment>
<feature type="domain" description="HTH gntR-type" evidence="4">
    <location>
        <begin position="15"/>
        <end position="82"/>
    </location>
</feature>
<evidence type="ECO:0000313" key="5">
    <source>
        <dbReference type="EMBL" id="KAA0909928.1"/>
    </source>
</evidence>
<evidence type="ECO:0000256" key="3">
    <source>
        <dbReference type="ARBA" id="ARBA00023163"/>
    </source>
</evidence>
<dbReference type="Gene3D" id="1.10.10.10">
    <property type="entry name" value="Winged helix-like DNA-binding domain superfamily/Winged helix DNA-binding domain"/>
    <property type="match status" value="1"/>
</dbReference>
<evidence type="ECO:0000256" key="1">
    <source>
        <dbReference type="ARBA" id="ARBA00023015"/>
    </source>
</evidence>
<dbReference type="Gene3D" id="1.20.120.530">
    <property type="entry name" value="GntR ligand-binding domain-like"/>
    <property type="match status" value="1"/>
</dbReference>
<dbReference type="SMART" id="SM00345">
    <property type="entry name" value="HTH_GNTR"/>
    <property type="match status" value="1"/>
</dbReference>
<dbReference type="GO" id="GO:0003700">
    <property type="term" value="F:DNA-binding transcription factor activity"/>
    <property type="evidence" value="ECO:0007669"/>
    <property type="project" value="InterPro"/>
</dbReference>
<evidence type="ECO:0000259" key="4">
    <source>
        <dbReference type="PROSITE" id="PS50949"/>
    </source>
</evidence>
<gene>
    <name evidence="5" type="ORF">FLO80_19455</name>
</gene>
<keyword evidence="6" id="KW-1185">Reference proteome</keyword>
<evidence type="ECO:0000256" key="2">
    <source>
        <dbReference type="ARBA" id="ARBA00023125"/>
    </source>
</evidence>
<dbReference type="RefSeq" id="WP_111367563.1">
    <property type="nucleotide sequence ID" value="NZ_VINQ01000022.1"/>
</dbReference>